<feature type="transmembrane region" description="Helical" evidence="6">
    <location>
        <begin position="212"/>
        <end position="234"/>
    </location>
</feature>
<dbReference type="Proteomes" id="UP000238081">
    <property type="component" value="Unassembled WGS sequence"/>
</dbReference>
<dbReference type="GO" id="GO:0005886">
    <property type="term" value="C:plasma membrane"/>
    <property type="evidence" value="ECO:0007669"/>
    <property type="project" value="UniProtKB-SubCell"/>
</dbReference>
<evidence type="ECO:0000256" key="2">
    <source>
        <dbReference type="ARBA" id="ARBA00022475"/>
    </source>
</evidence>
<proteinExistence type="predicted"/>
<sequence>MTFDDFSMMFQFVGGLGMFLYGMQMMATGLQKTAGDKMKHLLGVLTNNRFMGILVGALITAIIQSSGATTVMVIGFVNAGLMNLFQTVGVIMGANIGTTITAWIVSAGQLGDAFTVMKPSFYAPLMIGIGAMLVMFAKKEKKKNIGEILISLGLLFVGLDWMSGAIKPYTDAPIFAQAFALLGSNPFLGVLVGAIVTAVMQSSSASVGVLQTLAMNGVVTTNAAVYICLGSNIGSCYTALLSSIGASKNSKRAAIINLLFNCFGVLIFALIGFGIFTVNKRIANATIDSVQISIFHTIFNIVNTIIMFPIANLLVKVSCIIVKEGKVENESSELSLENHLDDRIMKTPSFAIEATLKEINEMGILAYENTRLSINAAMYGDYEDIQKVYENEKKINKYEKSIASYLVKINNLSLNDLQHKTVKNLLYTINDLERVGDHAKNIAEFAETMKNDNLKFSDKVIGELARMNEKVLQSLNASLEARKSGNTDLIKDVLKYEDEVDLIEQDIRERYISRLLDEECNIESGVLFMDIIGNLERVSDHAFNIAGYLKDEK</sequence>
<feature type="transmembrane region" description="Helical" evidence="6">
    <location>
        <begin position="12"/>
        <end position="30"/>
    </location>
</feature>
<evidence type="ECO:0000259" key="7">
    <source>
        <dbReference type="PROSITE" id="PS50112"/>
    </source>
</evidence>
<dbReference type="PROSITE" id="PS50112">
    <property type="entry name" value="PAS"/>
    <property type="match status" value="1"/>
</dbReference>
<protein>
    <submittedName>
        <fullName evidence="8">Na/Pi cotransporter</fullName>
    </submittedName>
</protein>
<dbReference type="GO" id="GO:0044341">
    <property type="term" value="P:sodium-dependent phosphate transport"/>
    <property type="evidence" value="ECO:0007669"/>
    <property type="project" value="InterPro"/>
</dbReference>
<evidence type="ECO:0000256" key="6">
    <source>
        <dbReference type="SAM" id="Phobius"/>
    </source>
</evidence>
<evidence type="ECO:0000313" key="8">
    <source>
        <dbReference type="EMBL" id="PPV13003.1"/>
    </source>
</evidence>
<dbReference type="AlphaFoldDB" id="A0A2S7F7G6"/>
<feature type="transmembrane region" description="Helical" evidence="6">
    <location>
        <begin position="119"/>
        <end position="136"/>
    </location>
</feature>
<dbReference type="GO" id="GO:0005436">
    <property type="term" value="F:sodium:phosphate symporter activity"/>
    <property type="evidence" value="ECO:0007669"/>
    <property type="project" value="InterPro"/>
</dbReference>
<keyword evidence="2" id="KW-1003">Cell membrane</keyword>
<name>A0A2S7F7G6_CLOBU</name>
<organism evidence="8 9">
    <name type="scientific">Clostridium butyricum</name>
    <dbReference type="NCBI Taxonomy" id="1492"/>
    <lineage>
        <taxon>Bacteria</taxon>
        <taxon>Bacillati</taxon>
        <taxon>Bacillota</taxon>
        <taxon>Clostridia</taxon>
        <taxon>Eubacteriales</taxon>
        <taxon>Clostridiaceae</taxon>
        <taxon>Clostridium</taxon>
    </lineage>
</organism>
<dbReference type="SUPFAM" id="SSF109755">
    <property type="entry name" value="PhoU-like"/>
    <property type="match status" value="1"/>
</dbReference>
<keyword evidence="4 6" id="KW-1133">Transmembrane helix</keyword>
<reference evidence="8 9" key="1">
    <citation type="submission" date="2016-01" db="EMBL/GenBank/DDBJ databases">
        <title>Characterization of the Clostridium difficile lineages that are prevalent in Hong Kong and China.</title>
        <authorList>
            <person name="Kwok J.S.-L."/>
            <person name="Lam W.-Y."/>
            <person name="Ip M."/>
            <person name="Chan T.-F."/>
            <person name="Hawkey P.M."/>
            <person name="Tsui S.K.-W."/>
        </authorList>
    </citation>
    <scope>NUCLEOTIDE SEQUENCE [LARGE SCALE GENOMIC DNA]</scope>
    <source>
        <strain evidence="8 9">300064</strain>
    </source>
</reference>
<feature type="transmembrane region" description="Helical" evidence="6">
    <location>
        <begin position="50"/>
        <end position="77"/>
    </location>
</feature>
<dbReference type="PANTHER" id="PTHR10010:SF46">
    <property type="entry name" value="SODIUM-DEPENDENT PHOSPHATE TRANSPORT PROTEIN 2B"/>
    <property type="match status" value="1"/>
</dbReference>
<dbReference type="InterPro" id="IPR026022">
    <property type="entry name" value="PhoU_dom"/>
</dbReference>
<dbReference type="Pfam" id="PF02690">
    <property type="entry name" value="Na_Pi_cotrans"/>
    <property type="match status" value="2"/>
</dbReference>
<gene>
    <name evidence="8" type="ORF">AWN73_04395</name>
</gene>
<feature type="domain" description="PAS" evidence="7">
    <location>
        <begin position="508"/>
        <end position="553"/>
    </location>
</feature>
<keyword evidence="5 6" id="KW-0472">Membrane</keyword>
<dbReference type="Pfam" id="PF01895">
    <property type="entry name" value="PhoU"/>
    <property type="match status" value="2"/>
</dbReference>
<evidence type="ECO:0000256" key="5">
    <source>
        <dbReference type="ARBA" id="ARBA00023136"/>
    </source>
</evidence>
<dbReference type="PANTHER" id="PTHR10010">
    <property type="entry name" value="SOLUTE CARRIER FAMILY 34 SODIUM PHOSPHATE , MEMBER 2-RELATED"/>
    <property type="match status" value="1"/>
</dbReference>
<dbReference type="InterPro" id="IPR000014">
    <property type="entry name" value="PAS"/>
</dbReference>
<dbReference type="InterPro" id="IPR038078">
    <property type="entry name" value="PhoU-like_sf"/>
</dbReference>
<evidence type="ECO:0000256" key="1">
    <source>
        <dbReference type="ARBA" id="ARBA00004651"/>
    </source>
</evidence>
<keyword evidence="3 6" id="KW-0812">Transmembrane</keyword>
<dbReference type="NCBIfam" id="TIGR00704">
    <property type="entry name" value="NaPi_cotrn_rel"/>
    <property type="match status" value="1"/>
</dbReference>
<comment type="subcellular location">
    <subcellularLocation>
        <location evidence="1">Cell membrane</location>
        <topology evidence="1">Multi-pass membrane protein</topology>
    </subcellularLocation>
</comment>
<feature type="transmembrane region" description="Helical" evidence="6">
    <location>
        <begin position="148"/>
        <end position="166"/>
    </location>
</feature>
<dbReference type="NCBIfam" id="NF037997">
    <property type="entry name" value="Na_Pi_symport"/>
    <property type="match status" value="1"/>
</dbReference>
<feature type="transmembrane region" description="Helical" evidence="6">
    <location>
        <begin position="84"/>
        <end position="107"/>
    </location>
</feature>
<accession>A0A2S7F7G6</accession>
<feature type="transmembrane region" description="Helical" evidence="6">
    <location>
        <begin position="178"/>
        <end position="200"/>
    </location>
</feature>
<dbReference type="InterPro" id="IPR003841">
    <property type="entry name" value="Na/Pi_transpt"/>
</dbReference>
<feature type="transmembrane region" description="Helical" evidence="6">
    <location>
        <begin position="290"/>
        <end position="311"/>
    </location>
</feature>
<dbReference type="RefSeq" id="WP_027636036.1">
    <property type="nucleotide sequence ID" value="NZ_CP191154.1"/>
</dbReference>
<dbReference type="Gene3D" id="1.20.58.220">
    <property type="entry name" value="Phosphate transport system protein phou homolog 2, domain 2"/>
    <property type="match status" value="1"/>
</dbReference>
<comment type="caution">
    <text evidence="8">The sequence shown here is derived from an EMBL/GenBank/DDBJ whole genome shotgun (WGS) entry which is preliminary data.</text>
</comment>
<evidence type="ECO:0000256" key="3">
    <source>
        <dbReference type="ARBA" id="ARBA00022692"/>
    </source>
</evidence>
<dbReference type="EMBL" id="LRDH01000129">
    <property type="protein sequence ID" value="PPV13003.1"/>
    <property type="molecule type" value="Genomic_DNA"/>
</dbReference>
<evidence type="ECO:0000313" key="9">
    <source>
        <dbReference type="Proteomes" id="UP000238081"/>
    </source>
</evidence>
<feature type="transmembrane region" description="Helical" evidence="6">
    <location>
        <begin position="254"/>
        <end position="278"/>
    </location>
</feature>
<dbReference type="InterPro" id="IPR004633">
    <property type="entry name" value="NaPi_cotrn-rel/YqeW-like"/>
</dbReference>
<evidence type="ECO:0000256" key="4">
    <source>
        <dbReference type="ARBA" id="ARBA00022989"/>
    </source>
</evidence>